<dbReference type="InterPro" id="IPR027417">
    <property type="entry name" value="P-loop_NTPase"/>
</dbReference>
<keyword evidence="6" id="KW-0269">Exonuclease</keyword>
<keyword evidence="8" id="KW-0238">DNA-binding</keyword>
<dbReference type="PIRSF" id="PIRSF000980">
    <property type="entry name" value="RecC"/>
    <property type="match status" value="1"/>
</dbReference>
<keyword evidence="2" id="KW-0547">Nucleotide-binding</keyword>
<evidence type="ECO:0000256" key="2">
    <source>
        <dbReference type="ARBA" id="ARBA00022741"/>
    </source>
</evidence>
<accession>A0AAU8LXB5</accession>
<dbReference type="GO" id="GO:0004386">
    <property type="term" value="F:helicase activity"/>
    <property type="evidence" value="ECO:0007669"/>
    <property type="project" value="UniProtKB-KW"/>
</dbReference>
<dbReference type="KEGG" id="eaj:Q3M24_02590"/>
<dbReference type="Gene3D" id="1.10.10.990">
    <property type="match status" value="1"/>
</dbReference>
<dbReference type="GO" id="GO:0003677">
    <property type="term" value="F:DNA binding"/>
    <property type="evidence" value="ECO:0007669"/>
    <property type="project" value="UniProtKB-KW"/>
</dbReference>
<keyword evidence="4 11" id="KW-0378">Hydrolase</keyword>
<dbReference type="EMBL" id="CP159373">
    <property type="protein sequence ID" value="XCN73660.1"/>
    <property type="molecule type" value="Genomic_DNA"/>
</dbReference>
<dbReference type="GO" id="GO:0009338">
    <property type="term" value="C:exodeoxyribonuclease V complex"/>
    <property type="evidence" value="ECO:0007669"/>
    <property type="project" value="InterPro"/>
</dbReference>
<dbReference type="InterPro" id="IPR011335">
    <property type="entry name" value="Restrct_endonuc-II-like"/>
</dbReference>
<feature type="domain" description="RecC C-terminal" evidence="10">
    <location>
        <begin position="794"/>
        <end position="1018"/>
    </location>
</feature>
<dbReference type="Pfam" id="PF04257">
    <property type="entry name" value="Exonuc_V_gamma"/>
    <property type="match status" value="1"/>
</dbReference>
<dbReference type="NCBIfam" id="TIGR01450">
    <property type="entry name" value="recC"/>
    <property type="match status" value="1"/>
</dbReference>
<keyword evidence="5" id="KW-0347">Helicase</keyword>
<keyword evidence="3" id="KW-0227">DNA damage</keyword>
<dbReference type="InterPro" id="IPR006697">
    <property type="entry name" value="RecC"/>
</dbReference>
<sequence>MYLFQSNRLESLFDALCATLAEPVSNPLTPEIVVVQNPGMARWLSQQIALRIGICANFAFPLPASFIWQVFEQTLGALPDLTLFDRKVLLWRIQGELDTLLGHPGMEEIRAYLTEDADGRKRFQLAEKISDLFDQYQVYRPAMLLHWEQGGEGHWQAQLWRRLTRENRQHRAAVLQRFVRAAEMGELRRDALPERVSVFGINSLAPAYLEVIERISQSVDVCIFHLSPCQQAWDDILSERLLALKRQSWREQGIDDLSAYFTSGNPLLASMGTLGQEFFSLLMTMNPLDKQLYEEPEGESLLEQVQGDILNLQDRGEQEEGLVQEKTLLAPDESSIRFHCCHSPMREIQVLHDRLLDLFTQDSSLKPADILVMTPDITTYAPAVAGVFGSAPPAHYIPWSIADQSSRLEQPIVEGFLNLLELQESRFTAPDIMALLENQAILRRFGLAAEDVAVMRSAILEAGIRWGLDQEQRCEQGLAEVQQHTWDFGLDRLLLGYLTGPLAEPWQGIMPCSYPVGAMGSWLGGVTGFIRSLQELRRKMKARHLPEQWAELLLDMIDDFLAGDGEEQDGLLILRRSIADFVEHCRLAGFAQELSLPIIRHWFDGQLAEPAGGQAFLAGRVTFCNMVPMRSVPFKVIWLLGMNDLDYPRAQRTPAFDLMARQPRLGDRSRRDDDRYLFLEALLSARKQLAISWVGRDQQDNSSLPPSVVVAELRDYINRGWAARNEMGKEGKGKQTAADLLTVEYPLQPFSRHCFSGCQAMHSYASEWLPRPFASSDHSLVFVQAPLPPLEPCQQVDLGRLVRFWNHPVRFFLEQRMGLRSRYEEEVIPESEAFCLDHLQKYLLSQEIMKQQRLEEKTPSHIFPPLYRMQAAGHLPGGRFGHILYQEMERKTAMLVEDLEALTQERAEPEEVQLVVEDILLTGQLSSLYRSGRVTFRPANLKAGDILQLWIHHLVLLLQSPSSVQPLSVHAGLDTKISFQEVDRPEEELAVLLRFFQQGAMEPLHFYPKTSHAWAKAKSEAAKWNAARRIWYSDYYRGEEDDPSYELALRAQNPLDQGFAELAELFYPVLSSLVKYE</sequence>
<dbReference type="Pfam" id="PF17946">
    <property type="entry name" value="RecC_C"/>
    <property type="match status" value="1"/>
</dbReference>
<dbReference type="SUPFAM" id="SSF52980">
    <property type="entry name" value="Restriction endonuclease-like"/>
    <property type="match status" value="1"/>
</dbReference>
<dbReference type="InterPro" id="IPR041500">
    <property type="entry name" value="RecC_C"/>
</dbReference>
<dbReference type="GO" id="GO:0006281">
    <property type="term" value="P:DNA repair"/>
    <property type="evidence" value="ECO:0007669"/>
    <property type="project" value="UniProtKB-KW"/>
</dbReference>
<dbReference type="Gene3D" id="3.40.50.300">
    <property type="entry name" value="P-loop containing nucleotide triphosphate hydrolases"/>
    <property type="match status" value="2"/>
</dbReference>
<evidence type="ECO:0000256" key="7">
    <source>
        <dbReference type="ARBA" id="ARBA00022840"/>
    </source>
</evidence>
<dbReference type="PANTHER" id="PTHR30591">
    <property type="entry name" value="RECBCD ENZYME SUBUNIT RECC"/>
    <property type="match status" value="1"/>
</dbReference>
<reference evidence="11" key="1">
    <citation type="journal article" date="2024" name="Syst. Appl. Microbiol.">
        <title>First single-strain enrichments of Electrothrix cable bacteria, description of E. aestuarii sp. nov. and E. rattekaaiensis sp. nov., and proposal of a cable bacteria taxonomy following the rules of the SeqCode.</title>
        <authorList>
            <person name="Plum-Jensen L.E."/>
            <person name="Schramm A."/>
            <person name="Marshall I.P.G."/>
        </authorList>
    </citation>
    <scope>NUCLEOTIDE SEQUENCE</scope>
    <source>
        <strain evidence="11">Rat1</strain>
    </source>
</reference>
<gene>
    <name evidence="11" type="primary">recC</name>
    <name evidence="11" type="ORF">Q3M24_02590</name>
</gene>
<dbReference type="EC" id="3.1.11.5" evidence="11"/>
<evidence type="ECO:0000256" key="8">
    <source>
        <dbReference type="ARBA" id="ARBA00023125"/>
    </source>
</evidence>
<dbReference type="GO" id="GO:0005524">
    <property type="term" value="F:ATP binding"/>
    <property type="evidence" value="ECO:0007669"/>
    <property type="project" value="UniProtKB-KW"/>
</dbReference>
<keyword evidence="7" id="KW-0067">ATP-binding</keyword>
<evidence type="ECO:0000256" key="6">
    <source>
        <dbReference type="ARBA" id="ARBA00022839"/>
    </source>
</evidence>
<dbReference type="SUPFAM" id="SSF52540">
    <property type="entry name" value="P-loop containing nucleoside triphosphate hydrolases"/>
    <property type="match status" value="2"/>
</dbReference>
<reference evidence="11" key="2">
    <citation type="submission" date="2024-06" db="EMBL/GenBank/DDBJ databases">
        <authorList>
            <person name="Plum-Jensen L.E."/>
            <person name="Schramm A."/>
            <person name="Marshall I.P.G."/>
        </authorList>
    </citation>
    <scope>NUCLEOTIDE SEQUENCE</scope>
    <source>
        <strain evidence="11">Rat1</strain>
    </source>
</reference>
<proteinExistence type="inferred from homology"/>
<keyword evidence="1" id="KW-0540">Nuclease</keyword>
<protein>
    <submittedName>
        <fullName evidence="11">Exodeoxyribonuclease V subunit gamma</fullName>
        <ecNumber evidence="11">3.1.11.5</ecNumber>
    </submittedName>
</protein>
<name>A0AAU8LXB5_9BACT</name>
<dbReference type="PANTHER" id="PTHR30591:SF1">
    <property type="entry name" value="RECBCD ENZYME SUBUNIT RECC"/>
    <property type="match status" value="1"/>
</dbReference>
<dbReference type="HAMAP" id="MF_01486">
    <property type="entry name" value="RecC"/>
    <property type="match status" value="1"/>
</dbReference>
<dbReference type="Gene3D" id="1.10.10.160">
    <property type="match status" value="1"/>
</dbReference>
<dbReference type="GO" id="GO:0006310">
    <property type="term" value="P:DNA recombination"/>
    <property type="evidence" value="ECO:0007669"/>
    <property type="project" value="TreeGrafter"/>
</dbReference>
<evidence type="ECO:0000256" key="5">
    <source>
        <dbReference type="ARBA" id="ARBA00022806"/>
    </source>
</evidence>
<evidence type="ECO:0000256" key="9">
    <source>
        <dbReference type="ARBA" id="ARBA00023204"/>
    </source>
</evidence>
<evidence type="ECO:0000259" key="10">
    <source>
        <dbReference type="Pfam" id="PF17946"/>
    </source>
</evidence>
<dbReference type="AlphaFoldDB" id="A0AAU8LXB5"/>
<dbReference type="InterPro" id="IPR013986">
    <property type="entry name" value="DExx_box_DNA_helicase_dom_sf"/>
</dbReference>
<organism evidence="11">
    <name type="scientific">Candidatus Electrothrix aestuarii</name>
    <dbReference type="NCBI Taxonomy" id="3062594"/>
    <lineage>
        <taxon>Bacteria</taxon>
        <taxon>Pseudomonadati</taxon>
        <taxon>Thermodesulfobacteriota</taxon>
        <taxon>Desulfobulbia</taxon>
        <taxon>Desulfobulbales</taxon>
        <taxon>Desulfobulbaceae</taxon>
        <taxon>Candidatus Electrothrix</taxon>
    </lineage>
</organism>
<evidence type="ECO:0000256" key="1">
    <source>
        <dbReference type="ARBA" id="ARBA00022722"/>
    </source>
</evidence>
<evidence type="ECO:0000256" key="3">
    <source>
        <dbReference type="ARBA" id="ARBA00022763"/>
    </source>
</evidence>
<evidence type="ECO:0000256" key="4">
    <source>
        <dbReference type="ARBA" id="ARBA00022801"/>
    </source>
</evidence>
<evidence type="ECO:0000313" key="11">
    <source>
        <dbReference type="EMBL" id="XCN73660.1"/>
    </source>
</evidence>
<dbReference type="Gene3D" id="3.40.50.10930">
    <property type="match status" value="1"/>
</dbReference>
<dbReference type="GO" id="GO:0008854">
    <property type="term" value="F:exodeoxyribonuclease V activity"/>
    <property type="evidence" value="ECO:0007669"/>
    <property type="project" value="UniProtKB-EC"/>
</dbReference>
<keyword evidence="9" id="KW-0234">DNA repair</keyword>